<dbReference type="SUPFAM" id="SSF56112">
    <property type="entry name" value="Protein kinase-like (PK-like)"/>
    <property type="match status" value="1"/>
</dbReference>
<dbReference type="PANTHER" id="PTHR24362">
    <property type="entry name" value="SERINE/THREONINE-PROTEIN KINASE NEK"/>
    <property type="match status" value="1"/>
</dbReference>
<dbReference type="AlphaFoldDB" id="A0A1J4KQ58"/>
<gene>
    <name evidence="6" type="ORF">TRFO_18922</name>
</gene>
<evidence type="ECO:0000256" key="2">
    <source>
        <dbReference type="ARBA" id="ARBA00022840"/>
    </source>
</evidence>
<evidence type="ECO:0000256" key="3">
    <source>
        <dbReference type="PROSITE-ProRule" id="PRU10141"/>
    </source>
</evidence>
<keyword evidence="6" id="KW-0808">Transferase</keyword>
<dbReference type="InterPro" id="IPR017441">
    <property type="entry name" value="Protein_kinase_ATP_BS"/>
</dbReference>
<dbReference type="VEuPathDB" id="TrichDB:TRFO_18922"/>
<keyword evidence="1 3" id="KW-0547">Nucleotide-binding</keyword>
<protein>
    <submittedName>
        <fullName evidence="6">CAMK family protein kinase</fullName>
    </submittedName>
</protein>
<dbReference type="RefSeq" id="XP_068364701.1">
    <property type="nucleotide sequence ID" value="XM_068500458.1"/>
</dbReference>
<dbReference type="GeneID" id="94835162"/>
<feature type="binding site" evidence="3">
    <location>
        <position position="42"/>
    </location>
    <ligand>
        <name>ATP</name>
        <dbReference type="ChEBI" id="CHEBI:30616"/>
    </ligand>
</feature>
<keyword evidence="4" id="KW-0723">Serine/threonine-protein kinase</keyword>
<dbReference type="PANTHER" id="PTHR24362:SF309">
    <property type="entry name" value="PROTEIN KINASE DOMAIN-CONTAINING PROTEIN"/>
    <property type="match status" value="1"/>
</dbReference>
<dbReference type="PROSITE" id="PS00108">
    <property type="entry name" value="PROTEIN_KINASE_ST"/>
    <property type="match status" value="1"/>
</dbReference>
<dbReference type="Gene3D" id="3.30.200.20">
    <property type="entry name" value="Phosphorylase Kinase, domain 1"/>
    <property type="match status" value="1"/>
</dbReference>
<dbReference type="Pfam" id="PF00069">
    <property type="entry name" value="Pkinase"/>
    <property type="match status" value="1"/>
</dbReference>
<dbReference type="GO" id="GO:0005524">
    <property type="term" value="F:ATP binding"/>
    <property type="evidence" value="ECO:0007669"/>
    <property type="project" value="UniProtKB-UniRule"/>
</dbReference>
<comment type="caution">
    <text evidence="6">The sequence shown here is derived from an EMBL/GenBank/DDBJ whole genome shotgun (WGS) entry which is preliminary data.</text>
</comment>
<comment type="similarity">
    <text evidence="4">Belongs to the protein kinase superfamily.</text>
</comment>
<dbReference type="EMBL" id="MLAK01000584">
    <property type="protein sequence ID" value="OHT11565.1"/>
    <property type="molecule type" value="Genomic_DNA"/>
</dbReference>
<dbReference type="OrthoDB" id="4062651at2759"/>
<evidence type="ECO:0000313" key="7">
    <source>
        <dbReference type="Proteomes" id="UP000179807"/>
    </source>
</evidence>
<reference evidence="6" key="1">
    <citation type="submission" date="2016-10" db="EMBL/GenBank/DDBJ databases">
        <authorList>
            <person name="Benchimol M."/>
            <person name="Almeida L.G."/>
            <person name="Vasconcelos A.T."/>
            <person name="Perreira-Neves A."/>
            <person name="Rosa I.A."/>
            <person name="Tasca T."/>
            <person name="Bogo M.R."/>
            <person name="de Souza W."/>
        </authorList>
    </citation>
    <scope>NUCLEOTIDE SEQUENCE [LARGE SCALE GENOMIC DNA]</scope>
    <source>
        <strain evidence="6">K</strain>
    </source>
</reference>
<name>A0A1J4KQ58_9EUKA</name>
<dbReference type="InterPro" id="IPR008271">
    <property type="entry name" value="Ser/Thr_kinase_AS"/>
</dbReference>
<keyword evidence="7" id="KW-1185">Reference proteome</keyword>
<feature type="domain" description="Protein kinase" evidence="5">
    <location>
        <begin position="13"/>
        <end position="326"/>
    </location>
</feature>
<dbReference type="PROSITE" id="PS00107">
    <property type="entry name" value="PROTEIN_KINASE_ATP"/>
    <property type="match status" value="1"/>
</dbReference>
<organism evidence="6 7">
    <name type="scientific">Tritrichomonas foetus</name>
    <dbReference type="NCBI Taxonomy" id="1144522"/>
    <lineage>
        <taxon>Eukaryota</taxon>
        <taxon>Metamonada</taxon>
        <taxon>Parabasalia</taxon>
        <taxon>Tritrichomonadida</taxon>
        <taxon>Tritrichomonadidae</taxon>
        <taxon>Tritrichomonas</taxon>
    </lineage>
</organism>
<dbReference type="InterPro" id="IPR011009">
    <property type="entry name" value="Kinase-like_dom_sf"/>
</dbReference>
<dbReference type="Proteomes" id="UP000179807">
    <property type="component" value="Unassembled WGS sequence"/>
</dbReference>
<evidence type="ECO:0000256" key="1">
    <source>
        <dbReference type="ARBA" id="ARBA00022741"/>
    </source>
</evidence>
<sequence>MTEIKTGTVIRGYKFLEKIGHGGYSDVYKVINERFDMYFVAKVLKFTPQFPLEEHQNGCSKNVTQSAEDLDPINIYSIYDQNQSNINGTTCESSQSANSLLSLQNHSREFDRAWKSFDAEVNALLKLDHPHIIRLYDHFRDTSNFYLILEYCPNGSLMDLIQKDKKVTGKRLFEISKQLLNALSYIHMMGISHCDVKPQNVLFDEFGRVKLADFGIATFEMRVKNHKCSYAYAPPEVLKGISEYDTLKSDVWSTGITLIYASTGKMPFQCDTFEQLYSNVESENITISSDMPHELLMIAKSMITYDPLHRITMKEAENRLNEMATVTLPPLKGLERGHYSNMLLCEAKKSKSLYKTPFLTRRMILNSKPSVNKSSSLRMNVNL</sequence>
<dbReference type="GO" id="GO:0004674">
    <property type="term" value="F:protein serine/threonine kinase activity"/>
    <property type="evidence" value="ECO:0007669"/>
    <property type="project" value="UniProtKB-KW"/>
</dbReference>
<dbReference type="Gene3D" id="1.10.510.10">
    <property type="entry name" value="Transferase(Phosphotransferase) domain 1"/>
    <property type="match status" value="1"/>
</dbReference>
<evidence type="ECO:0000313" key="6">
    <source>
        <dbReference type="EMBL" id="OHT11565.1"/>
    </source>
</evidence>
<evidence type="ECO:0000259" key="5">
    <source>
        <dbReference type="PROSITE" id="PS50011"/>
    </source>
</evidence>
<dbReference type="FunFam" id="1.10.510.10:FF:000571">
    <property type="entry name" value="Maternal embryonic leucine zipper kinase"/>
    <property type="match status" value="1"/>
</dbReference>
<evidence type="ECO:0000256" key="4">
    <source>
        <dbReference type="RuleBase" id="RU000304"/>
    </source>
</evidence>
<keyword evidence="6" id="KW-0418">Kinase</keyword>
<dbReference type="PROSITE" id="PS50011">
    <property type="entry name" value="PROTEIN_KINASE_DOM"/>
    <property type="match status" value="1"/>
</dbReference>
<accession>A0A1J4KQ58</accession>
<dbReference type="SMART" id="SM00220">
    <property type="entry name" value="S_TKc"/>
    <property type="match status" value="1"/>
</dbReference>
<keyword evidence="2 3" id="KW-0067">ATP-binding</keyword>
<dbReference type="InterPro" id="IPR000719">
    <property type="entry name" value="Prot_kinase_dom"/>
</dbReference>
<proteinExistence type="inferred from homology"/>